<reference evidence="1 2" key="1">
    <citation type="submission" date="2015-10" db="EMBL/GenBank/DDBJ databases">
        <title>Genome sequencing and analysis of members of genus Stenotrophomonas.</title>
        <authorList>
            <person name="Patil P.P."/>
            <person name="Midha S."/>
            <person name="Patil P.B."/>
        </authorList>
    </citation>
    <scope>NUCLEOTIDE SEQUENCE [LARGE SCALE GENOMIC DNA]</scope>
    <source>
        <strain evidence="1 2">JCM 16536</strain>
    </source>
</reference>
<protein>
    <submittedName>
        <fullName evidence="1">Uncharacterized protein</fullName>
    </submittedName>
</protein>
<dbReference type="OrthoDB" id="6059093at2"/>
<dbReference type="AlphaFoldDB" id="A0A0R0AZV1"/>
<evidence type="ECO:0000313" key="1">
    <source>
        <dbReference type="EMBL" id="KRG47326.1"/>
    </source>
</evidence>
<dbReference type="RefSeq" id="WP_057643313.1">
    <property type="nucleotide sequence ID" value="NZ_LLXU01000035.1"/>
</dbReference>
<organism evidence="1 2">
    <name type="scientific">Stenotrophomonas panacihumi</name>
    <dbReference type="NCBI Taxonomy" id="676599"/>
    <lineage>
        <taxon>Bacteria</taxon>
        <taxon>Pseudomonadati</taxon>
        <taxon>Pseudomonadota</taxon>
        <taxon>Gammaproteobacteria</taxon>
        <taxon>Lysobacterales</taxon>
        <taxon>Lysobacteraceae</taxon>
        <taxon>Stenotrophomonas</taxon>
    </lineage>
</organism>
<name>A0A0R0AZV1_9GAMM</name>
<gene>
    <name evidence="1" type="ORF">ARC20_03075</name>
</gene>
<dbReference type="EMBL" id="LLXU01000035">
    <property type="protein sequence ID" value="KRG47326.1"/>
    <property type="molecule type" value="Genomic_DNA"/>
</dbReference>
<comment type="caution">
    <text evidence="1">The sequence shown here is derived from an EMBL/GenBank/DDBJ whole genome shotgun (WGS) entry which is preliminary data.</text>
</comment>
<evidence type="ECO:0000313" key="2">
    <source>
        <dbReference type="Proteomes" id="UP000051802"/>
    </source>
</evidence>
<dbReference type="Proteomes" id="UP000051802">
    <property type="component" value="Unassembled WGS sequence"/>
</dbReference>
<accession>A0A0R0AZV1</accession>
<keyword evidence="2" id="KW-1185">Reference proteome</keyword>
<proteinExistence type="predicted"/>
<sequence>MSLPVGFQWRPWGSDLHLDLDGRGIGLIVELPEGRGCRVSRNDGTTNLRFEFLPSRDESVRFLESWAVRWEERIREQYRGLGYALPEERRMGIEVQTTHRRRRRR</sequence>